<evidence type="ECO:0000256" key="4">
    <source>
        <dbReference type="ARBA" id="ARBA00023159"/>
    </source>
</evidence>
<dbReference type="GO" id="GO:2000142">
    <property type="term" value="P:regulation of DNA-templated transcription initiation"/>
    <property type="evidence" value="ECO:0007669"/>
    <property type="project" value="TreeGrafter"/>
</dbReference>
<dbReference type="PANTHER" id="PTHR30293:SF0">
    <property type="entry name" value="NITROGEN ASSIMILATION REGULATORY PROTEIN NAC"/>
    <property type="match status" value="1"/>
</dbReference>
<keyword evidence="2" id="KW-0805">Transcription regulation</keyword>
<evidence type="ECO:0000313" key="8">
    <source>
        <dbReference type="Proteomes" id="UP000199700"/>
    </source>
</evidence>
<dbReference type="PRINTS" id="PR00039">
    <property type="entry name" value="HTHLYSR"/>
</dbReference>
<evidence type="ECO:0000256" key="2">
    <source>
        <dbReference type="ARBA" id="ARBA00023015"/>
    </source>
</evidence>
<name>A0A1H1QKX0_BRESA</name>
<dbReference type="Pfam" id="PF00126">
    <property type="entry name" value="HTH_1"/>
    <property type="match status" value="1"/>
</dbReference>
<sequence>MEVQQLRYFITVIESGSLSRAAQSLHMSQPALSQQMRALEQSLHTILLERSNRGIRPTSSGQALYKDAFRLVREFDQLSTSVAAATDVRGVVSVGVTTGAASHLAAPLVRWTLQNHPGIRLELFESMSGYLRELFENGRMDFAISYDDYVEDSETSAGGQGMVEAGGSTTARDVSAAVASLLETGQDVTWIPLFEEEMFAFGPLCSAYAHNGIVRLEDIADLPMVAPGLRSNLRSLVDRAFRRRALNPRIVADLESLPTMLDIARSGSAFAILPLSADKAGTVPHFHVAGDALRRRAVLNISKSRATSPSALKAILEGLLMVTQDAIEQGESTGYMPLSTAFELD</sequence>
<accession>A0A1H1QKX0</accession>
<dbReference type="InterPro" id="IPR005119">
    <property type="entry name" value="LysR_subst-bd"/>
</dbReference>
<dbReference type="PANTHER" id="PTHR30293">
    <property type="entry name" value="TRANSCRIPTIONAL REGULATORY PROTEIN NAC-RELATED"/>
    <property type="match status" value="1"/>
</dbReference>
<dbReference type="GO" id="GO:0003677">
    <property type="term" value="F:DNA binding"/>
    <property type="evidence" value="ECO:0007669"/>
    <property type="project" value="UniProtKB-KW"/>
</dbReference>
<dbReference type="EMBL" id="LT629739">
    <property type="protein sequence ID" value="SDS23983.1"/>
    <property type="molecule type" value="Genomic_DNA"/>
</dbReference>
<dbReference type="PROSITE" id="PS50931">
    <property type="entry name" value="HTH_LYSR"/>
    <property type="match status" value="1"/>
</dbReference>
<comment type="similarity">
    <text evidence="1">Belongs to the LysR transcriptional regulatory family.</text>
</comment>
<keyword evidence="4" id="KW-0010">Activator</keyword>
<dbReference type="FunFam" id="1.10.10.10:FF:000001">
    <property type="entry name" value="LysR family transcriptional regulator"/>
    <property type="match status" value="1"/>
</dbReference>
<evidence type="ECO:0000256" key="3">
    <source>
        <dbReference type="ARBA" id="ARBA00023125"/>
    </source>
</evidence>
<proteinExistence type="inferred from homology"/>
<dbReference type="InterPro" id="IPR036388">
    <property type="entry name" value="WH-like_DNA-bd_sf"/>
</dbReference>
<evidence type="ECO:0000313" key="7">
    <source>
        <dbReference type="EMBL" id="SDS23983.1"/>
    </source>
</evidence>
<dbReference type="AlphaFoldDB" id="A0A1H1QKX0"/>
<dbReference type="Gene3D" id="1.10.10.10">
    <property type="entry name" value="Winged helix-like DNA-binding domain superfamily/Winged helix DNA-binding domain"/>
    <property type="match status" value="1"/>
</dbReference>
<dbReference type="InterPro" id="IPR036390">
    <property type="entry name" value="WH_DNA-bd_sf"/>
</dbReference>
<dbReference type="Gene3D" id="3.40.190.10">
    <property type="entry name" value="Periplasmic binding protein-like II"/>
    <property type="match status" value="1"/>
</dbReference>
<dbReference type="OrthoDB" id="3181812at2"/>
<gene>
    <name evidence="7" type="ORF">SAMN04489751_1556</name>
</gene>
<dbReference type="SUPFAM" id="SSF53850">
    <property type="entry name" value="Periplasmic binding protein-like II"/>
    <property type="match status" value="1"/>
</dbReference>
<evidence type="ECO:0000256" key="1">
    <source>
        <dbReference type="ARBA" id="ARBA00009437"/>
    </source>
</evidence>
<keyword evidence="5" id="KW-0804">Transcription</keyword>
<reference evidence="7" key="1">
    <citation type="submission" date="2016-10" db="EMBL/GenBank/DDBJ databases">
        <authorList>
            <person name="Varghese N."/>
            <person name="Submissions S."/>
        </authorList>
    </citation>
    <scope>NUCLEOTIDE SEQUENCE [LARGE SCALE GENOMIC DNA]</scope>
    <source>
        <strain evidence="7">DSM 22082</strain>
    </source>
</reference>
<dbReference type="Proteomes" id="UP000199700">
    <property type="component" value="Chromosome"/>
</dbReference>
<organism evidence="7 8">
    <name type="scientific">Brevibacterium sandarakinum</name>
    <dbReference type="NCBI Taxonomy" id="629680"/>
    <lineage>
        <taxon>Bacteria</taxon>
        <taxon>Bacillati</taxon>
        <taxon>Actinomycetota</taxon>
        <taxon>Actinomycetes</taxon>
        <taxon>Micrococcales</taxon>
        <taxon>Brevibacteriaceae</taxon>
        <taxon>Brevibacterium</taxon>
    </lineage>
</organism>
<dbReference type="SUPFAM" id="SSF46785">
    <property type="entry name" value="Winged helix' DNA-binding domain"/>
    <property type="match status" value="1"/>
</dbReference>
<dbReference type="GO" id="GO:0003700">
    <property type="term" value="F:DNA-binding transcription factor activity"/>
    <property type="evidence" value="ECO:0007669"/>
    <property type="project" value="InterPro"/>
</dbReference>
<keyword evidence="3" id="KW-0238">DNA-binding</keyword>
<evidence type="ECO:0000259" key="6">
    <source>
        <dbReference type="PROSITE" id="PS50931"/>
    </source>
</evidence>
<dbReference type="Pfam" id="PF03466">
    <property type="entry name" value="LysR_substrate"/>
    <property type="match status" value="2"/>
</dbReference>
<keyword evidence="8" id="KW-1185">Reference proteome</keyword>
<dbReference type="InterPro" id="IPR000847">
    <property type="entry name" value="LysR_HTH_N"/>
</dbReference>
<feature type="domain" description="HTH lysR-type" evidence="6">
    <location>
        <begin position="1"/>
        <end position="58"/>
    </location>
</feature>
<dbReference type="Gene3D" id="3.40.190.290">
    <property type="match status" value="1"/>
</dbReference>
<evidence type="ECO:0000256" key="5">
    <source>
        <dbReference type="ARBA" id="ARBA00023163"/>
    </source>
</evidence>
<protein>
    <submittedName>
        <fullName evidence="7">LysR family transcriptional regulator, nitrogen assimilation regulatory protein</fullName>
    </submittedName>
</protein>
<dbReference type="RefSeq" id="WP_092104563.1">
    <property type="nucleotide sequence ID" value="NZ_LT629739.1"/>
</dbReference>
<dbReference type="STRING" id="629680.SAMN04489751_1556"/>